<name>A0ABT0DMY8_9HYPH</name>
<evidence type="ECO:0000256" key="1">
    <source>
        <dbReference type="SAM" id="Coils"/>
    </source>
</evidence>
<dbReference type="GO" id="GO:0008168">
    <property type="term" value="F:methyltransferase activity"/>
    <property type="evidence" value="ECO:0007669"/>
    <property type="project" value="UniProtKB-KW"/>
</dbReference>
<dbReference type="InterPro" id="IPR029063">
    <property type="entry name" value="SAM-dependent_MTases_sf"/>
</dbReference>
<dbReference type="Proteomes" id="UP001202867">
    <property type="component" value="Unassembled WGS sequence"/>
</dbReference>
<sequence length="280" mass="31138">MHDTAYEHGRLFFDLYWRPEFRQVVELGSQNVNGTLRDHCPPGANYLGLDMAPGAGVDLVVDPARPLPLADASADVIVTSSAFEHDACFWQTFVELARILKPGGFLYVNAPSNHHFHRYPVDCWRFYPDAGHALALWSRRSGISVEVVESFIGKPGPTGWADFVAVFRRASTEPLRRKDRMARLVPALNVYDIEAPDALEARSSATWDGRRAAELESRLARAEEELAAVRAARADAETRLEATGQELAFATARLARIENAGFTRRLKALLPGRDAAGRRR</sequence>
<proteinExistence type="predicted"/>
<accession>A0ABT0DMY8</accession>
<protein>
    <submittedName>
        <fullName evidence="3">Class I SAM-dependent methyltransferase</fullName>
    </submittedName>
</protein>
<dbReference type="GO" id="GO:0032259">
    <property type="term" value="P:methylation"/>
    <property type="evidence" value="ECO:0007669"/>
    <property type="project" value="UniProtKB-KW"/>
</dbReference>
<evidence type="ECO:0000259" key="2">
    <source>
        <dbReference type="Pfam" id="PF08241"/>
    </source>
</evidence>
<feature type="coiled-coil region" evidence="1">
    <location>
        <begin position="212"/>
        <end position="260"/>
    </location>
</feature>
<comment type="caution">
    <text evidence="3">The sequence shown here is derived from an EMBL/GenBank/DDBJ whole genome shotgun (WGS) entry which is preliminary data.</text>
</comment>
<evidence type="ECO:0000313" key="3">
    <source>
        <dbReference type="EMBL" id="MCK0208569.1"/>
    </source>
</evidence>
<dbReference type="InterPro" id="IPR013216">
    <property type="entry name" value="Methyltransf_11"/>
</dbReference>
<gene>
    <name evidence="3" type="ORF">MWN33_11050</name>
</gene>
<dbReference type="Pfam" id="PF08241">
    <property type="entry name" value="Methyltransf_11"/>
    <property type="match status" value="1"/>
</dbReference>
<reference evidence="4" key="1">
    <citation type="submission" date="2023-07" db="EMBL/GenBank/DDBJ databases">
        <title>Ancylobacter moscoviensis sp. nov., facultatively methylotrophic bacteria from activated sludge and the reclassification of Starkeya novella (Starkey 1934) Kelly et al. 2000 as Ancylobacter novellus comb. nov., Starkeya koreensis Im et al. 2006 as Ancylobacter koreensis comb.nov., Angulomicrobium tetraedrale Vasil'eva et al. 1986 as Ancylobacter tetraedralis comb. nov., Angulomicrobium amanitiforme Fritz et al. 2004 as Ancylobacter amanitiformis comb. nov. and Methylorhabdus multivorans Doronina et al. 1996 as Ancylobacter multivorans comb. nov. and emended description of the genus Ancylobacter.</title>
        <authorList>
            <person name="Doronina N."/>
            <person name="Chemodurova A."/>
            <person name="Grouzdev D."/>
            <person name="Koziaeva V."/>
            <person name="Shi W."/>
            <person name="Wu L."/>
            <person name="Kaparullina E."/>
        </authorList>
    </citation>
    <scope>NUCLEOTIDE SEQUENCE [LARGE SCALE GENOMIC DNA]</scope>
    <source>
        <strain evidence="4">Jip08</strain>
    </source>
</reference>
<organism evidence="3 4">
    <name type="scientific">Ancylobacter koreensis</name>
    <dbReference type="NCBI Taxonomy" id="266121"/>
    <lineage>
        <taxon>Bacteria</taxon>
        <taxon>Pseudomonadati</taxon>
        <taxon>Pseudomonadota</taxon>
        <taxon>Alphaproteobacteria</taxon>
        <taxon>Hyphomicrobiales</taxon>
        <taxon>Xanthobacteraceae</taxon>
        <taxon>Ancylobacter</taxon>
    </lineage>
</organism>
<dbReference type="CDD" id="cd02440">
    <property type="entry name" value="AdoMet_MTases"/>
    <property type="match status" value="1"/>
</dbReference>
<dbReference type="RefSeq" id="WP_247200556.1">
    <property type="nucleotide sequence ID" value="NZ_JALKCG010000003.1"/>
</dbReference>
<dbReference type="SUPFAM" id="SSF53335">
    <property type="entry name" value="S-adenosyl-L-methionine-dependent methyltransferases"/>
    <property type="match status" value="1"/>
</dbReference>
<keyword evidence="1" id="KW-0175">Coiled coil</keyword>
<feature type="domain" description="Methyltransferase type 11" evidence="2">
    <location>
        <begin position="55"/>
        <end position="108"/>
    </location>
</feature>
<keyword evidence="4" id="KW-1185">Reference proteome</keyword>
<dbReference type="EMBL" id="JALKCG010000003">
    <property type="protein sequence ID" value="MCK0208569.1"/>
    <property type="molecule type" value="Genomic_DNA"/>
</dbReference>
<keyword evidence="3" id="KW-0489">Methyltransferase</keyword>
<keyword evidence="3" id="KW-0808">Transferase</keyword>
<dbReference type="Gene3D" id="3.40.50.150">
    <property type="entry name" value="Vaccinia Virus protein VP39"/>
    <property type="match status" value="1"/>
</dbReference>
<evidence type="ECO:0000313" key="4">
    <source>
        <dbReference type="Proteomes" id="UP001202867"/>
    </source>
</evidence>